<evidence type="ECO:0000313" key="1">
    <source>
        <dbReference type="EMBL" id="CAK7937972.1"/>
    </source>
</evidence>
<proteinExistence type="predicted"/>
<dbReference type="EMBL" id="CAKLBY020000228">
    <property type="protein sequence ID" value="CAK7937972.1"/>
    <property type="molecule type" value="Genomic_DNA"/>
</dbReference>
<dbReference type="InterPro" id="IPR043128">
    <property type="entry name" value="Rev_trsase/Diguanyl_cyclase"/>
</dbReference>
<dbReference type="Proteomes" id="UP001162060">
    <property type="component" value="Unassembled WGS sequence"/>
</dbReference>
<evidence type="ECO:0008006" key="3">
    <source>
        <dbReference type="Google" id="ProtNLM"/>
    </source>
</evidence>
<organism evidence="1 2">
    <name type="scientific">Peronospora matthiolae</name>
    <dbReference type="NCBI Taxonomy" id="2874970"/>
    <lineage>
        <taxon>Eukaryota</taxon>
        <taxon>Sar</taxon>
        <taxon>Stramenopiles</taxon>
        <taxon>Oomycota</taxon>
        <taxon>Peronosporomycetes</taxon>
        <taxon>Peronosporales</taxon>
        <taxon>Peronosporaceae</taxon>
        <taxon>Peronospora</taxon>
    </lineage>
</organism>
<dbReference type="Gene3D" id="3.30.70.270">
    <property type="match status" value="1"/>
</dbReference>
<dbReference type="InterPro" id="IPR051320">
    <property type="entry name" value="Viral_Replic_Matur_Polypro"/>
</dbReference>
<gene>
    <name evidence="1" type="ORF">PM001_LOCUS23122</name>
</gene>
<dbReference type="SUPFAM" id="SSF56672">
    <property type="entry name" value="DNA/RNA polymerases"/>
    <property type="match status" value="1"/>
</dbReference>
<sequence>MQSFLGCLKYYRRFIEDFAIFASALYELREVDVHAWRCKLKDGHQSAITVDDEEKWSRFQVDFAMLKTKMATAPILRISIHRKRR</sequence>
<dbReference type="PANTHER" id="PTHR33064">
    <property type="entry name" value="POL PROTEIN"/>
    <property type="match status" value="1"/>
</dbReference>
<dbReference type="InterPro" id="IPR043502">
    <property type="entry name" value="DNA/RNA_pol_sf"/>
</dbReference>
<name>A0AAV1UW53_9STRA</name>
<accession>A0AAV1UW53</accession>
<reference evidence="1" key="1">
    <citation type="submission" date="2024-01" db="EMBL/GenBank/DDBJ databases">
        <authorList>
            <person name="Webb A."/>
        </authorList>
    </citation>
    <scope>NUCLEOTIDE SEQUENCE</scope>
    <source>
        <strain evidence="1">Pm1</strain>
    </source>
</reference>
<dbReference type="PANTHER" id="PTHR33064:SF37">
    <property type="entry name" value="RIBONUCLEASE H"/>
    <property type="match status" value="1"/>
</dbReference>
<evidence type="ECO:0000313" key="2">
    <source>
        <dbReference type="Proteomes" id="UP001162060"/>
    </source>
</evidence>
<protein>
    <recommendedName>
        <fullName evidence="3">Reverse transcriptase</fullName>
    </recommendedName>
</protein>
<dbReference type="AlphaFoldDB" id="A0AAV1UW53"/>
<comment type="caution">
    <text evidence="1">The sequence shown here is derived from an EMBL/GenBank/DDBJ whole genome shotgun (WGS) entry which is preliminary data.</text>
</comment>